<evidence type="ECO:0000313" key="2">
    <source>
        <dbReference type="Proteomes" id="UP000271162"/>
    </source>
</evidence>
<evidence type="ECO:0000313" key="3">
    <source>
        <dbReference type="WBParaSite" id="NBR_0001704301-mRNA-1"/>
    </source>
</evidence>
<protein>
    <submittedName>
        <fullName evidence="3">Type I site-specific deoxyribonuclease</fullName>
    </submittedName>
</protein>
<organism evidence="3">
    <name type="scientific">Nippostrongylus brasiliensis</name>
    <name type="common">Rat hookworm</name>
    <dbReference type="NCBI Taxonomy" id="27835"/>
    <lineage>
        <taxon>Eukaryota</taxon>
        <taxon>Metazoa</taxon>
        <taxon>Ecdysozoa</taxon>
        <taxon>Nematoda</taxon>
        <taxon>Chromadorea</taxon>
        <taxon>Rhabditida</taxon>
        <taxon>Rhabditina</taxon>
        <taxon>Rhabditomorpha</taxon>
        <taxon>Strongyloidea</taxon>
        <taxon>Heligmosomidae</taxon>
        <taxon>Nippostrongylus</taxon>
    </lineage>
</organism>
<dbReference type="EMBL" id="UYSL01022528">
    <property type="protein sequence ID" value="VDL80657.1"/>
    <property type="molecule type" value="Genomic_DNA"/>
</dbReference>
<evidence type="ECO:0000313" key="1">
    <source>
        <dbReference type="EMBL" id="VDL80657.1"/>
    </source>
</evidence>
<dbReference type="Proteomes" id="UP000271162">
    <property type="component" value="Unassembled WGS sequence"/>
</dbReference>
<dbReference type="InterPro" id="IPR024079">
    <property type="entry name" value="MetalloPept_cat_dom_sf"/>
</dbReference>
<name>A0A0N4YJB1_NIPBR</name>
<reference evidence="3" key="1">
    <citation type="submission" date="2017-02" db="UniProtKB">
        <authorList>
            <consortium name="WormBaseParasite"/>
        </authorList>
    </citation>
    <scope>IDENTIFICATION</scope>
</reference>
<gene>
    <name evidence="1" type="ORF">NBR_LOCUS17044</name>
</gene>
<dbReference type="Gene3D" id="3.40.390.10">
    <property type="entry name" value="Collagenase (Catalytic Domain)"/>
    <property type="match status" value="1"/>
</dbReference>
<proteinExistence type="predicted"/>
<dbReference type="WBParaSite" id="NBR_0001704301-mRNA-1">
    <property type="protein sequence ID" value="NBR_0001704301-mRNA-1"/>
    <property type="gene ID" value="NBR_0001704301"/>
</dbReference>
<accession>A0A0N4YJB1</accession>
<keyword evidence="2" id="KW-1185">Reference proteome</keyword>
<dbReference type="GO" id="GO:0008237">
    <property type="term" value="F:metallopeptidase activity"/>
    <property type="evidence" value="ECO:0007669"/>
    <property type="project" value="InterPro"/>
</dbReference>
<reference evidence="1 2" key="2">
    <citation type="submission" date="2018-11" db="EMBL/GenBank/DDBJ databases">
        <authorList>
            <consortium name="Pathogen Informatics"/>
        </authorList>
    </citation>
    <scope>NUCLEOTIDE SEQUENCE [LARGE SCALE GENOMIC DNA]</scope>
</reference>
<sequence length="137" mass="15707">MVFYVNLRGYIKEKFNTTALADFREKLSGLKDKIKSKLTLTKEKMAEVAERLKLVRRKNVDKVQSGGDNIDDININAGVGEALYQGDIVLTKQQSDEIVEGIIDDGRSKRQAFRDKRYPETTWPRKEVPYFFDESAG</sequence>
<dbReference type="AlphaFoldDB" id="A0A0N4YJB1"/>
<dbReference type="OMA" id="RYPETTW"/>